<evidence type="ECO:0000256" key="1">
    <source>
        <dbReference type="SAM" id="MobiDB-lite"/>
    </source>
</evidence>
<reference evidence="2 3" key="1">
    <citation type="submission" date="2019-02" db="EMBL/GenBank/DDBJ databases">
        <title>Emended description of the genus Rhodopseudomonas and description of Rhodopseudomonas albus sp. nov., a non-phototrophic, heavy-metal-tolerant bacterium isolated from garden soil.</title>
        <authorList>
            <person name="Bao Z."/>
            <person name="Cao W.W."/>
            <person name="Sato Y."/>
            <person name="Nishizawa T."/>
            <person name="Zhao J."/>
            <person name="Guo Y."/>
            <person name="Ohta H."/>
        </authorList>
    </citation>
    <scope>NUCLEOTIDE SEQUENCE [LARGE SCALE GENOMIC DNA]</scope>
    <source>
        <strain evidence="2 3">SK50-23</strain>
    </source>
</reference>
<protein>
    <recommendedName>
        <fullName evidence="4">Head-to-tail connector protein</fullName>
    </recommendedName>
</protein>
<feature type="compositionally biased region" description="Basic and acidic residues" evidence="1">
    <location>
        <begin position="52"/>
        <end position="68"/>
    </location>
</feature>
<gene>
    <name evidence="2" type="ORF">RPMA_18360</name>
</gene>
<accession>A0ABX8ABH3</accession>
<evidence type="ECO:0000313" key="3">
    <source>
        <dbReference type="Proteomes" id="UP000682843"/>
    </source>
</evidence>
<keyword evidence="3" id="KW-1185">Reference proteome</keyword>
<feature type="region of interest" description="Disordered" evidence="1">
    <location>
        <begin position="44"/>
        <end position="85"/>
    </location>
</feature>
<dbReference type="RefSeq" id="WP_211909165.1">
    <property type="nucleotide sequence ID" value="NZ_CP036498.1"/>
</dbReference>
<organism evidence="2 3">
    <name type="scientific">Tardiphaga alba</name>
    <dbReference type="NCBI Taxonomy" id="340268"/>
    <lineage>
        <taxon>Bacteria</taxon>
        <taxon>Pseudomonadati</taxon>
        <taxon>Pseudomonadota</taxon>
        <taxon>Alphaproteobacteria</taxon>
        <taxon>Hyphomicrobiales</taxon>
        <taxon>Nitrobacteraceae</taxon>
        <taxon>Tardiphaga</taxon>
    </lineage>
</organism>
<sequence length="85" mass="9307">MAEREYDVMRLHEGDKIYVEGDVRTISEADAQHLVALGVLVPREAKAAPAEKPADEPAQKAETERMNKAEPAPANKAEKPRGKGK</sequence>
<name>A0ABX8ABH3_9BRAD</name>
<evidence type="ECO:0008006" key="4">
    <source>
        <dbReference type="Google" id="ProtNLM"/>
    </source>
</evidence>
<proteinExistence type="predicted"/>
<dbReference type="EMBL" id="CP036498">
    <property type="protein sequence ID" value="QUS40582.1"/>
    <property type="molecule type" value="Genomic_DNA"/>
</dbReference>
<feature type="compositionally biased region" description="Basic and acidic residues" evidence="1">
    <location>
        <begin position="76"/>
        <end position="85"/>
    </location>
</feature>
<dbReference type="Proteomes" id="UP000682843">
    <property type="component" value="Chromosome"/>
</dbReference>
<evidence type="ECO:0000313" key="2">
    <source>
        <dbReference type="EMBL" id="QUS40582.1"/>
    </source>
</evidence>